<accession>A0ABT4RDZ2</accession>
<keyword evidence="1" id="KW-0732">Signal</keyword>
<dbReference type="Proteomes" id="UP001147700">
    <property type="component" value="Unassembled WGS sequence"/>
</dbReference>
<protein>
    <submittedName>
        <fullName evidence="2">Uncharacterized protein</fullName>
    </submittedName>
</protein>
<reference evidence="2" key="1">
    <citation type="submission" date="2022-10" db="EMBL/GenBank/DDBJ databases">
        <title>The WGS of Solirubrobacter sp. CPCC 204708.</title>
        <authorList>
            <person name="Jiang Z."/>
        </authorList>
    </citation>
    <scope>NUCLEOTIDE SEQUENCE</scope>
    <source>
        <strain evidence="2">CPCC 204708</strain>
    </source>
</reference>
<evidence type="ECO:0000256" key="1">
    <source>
        <dbReference type="SAM" id="SignalP"/>
    </source>
</evidence>
<evidence type="ECO:0000313" key="3">
    <source>
        <dbReference type="Proteomes" id="UP001147700"/>
    </source>
</evidence>
<feature type="chain" id="PRO_5045485740" evidence="1">
    <location>
        <begin position="26"/>
        <end position="139"/>
    </location>
</feature>
<name>A0ABT4RDZ2_9ACTN</name>
<sequence>MLKYLKQHPIALLALFLSLGGTSYAANTVVAPPPPTNAATTAYAQIFALRHGAPYVEVNRASGIEKANVLVWSDNTICLDGLQHEPRNVQVTPGDWARNPTVWIRPASGPCAGKQVRITLNSVDGSYPYYHQFFVTVQS</sequence>
<keyword evidence="3" id="KW-1185">Reference proteome</keyword>
<dbReference type="RefSeq" id="WP_202953604.1">
    <property type="nucleotide sequence ID" value="NZ_JAPCID010000006.1"/>
</dbReference>
<organism evidence="2 3">
    <name type="scientific">Solirubrobacter deserti</name>
    <dbReference type="NCBI Taxonomy" id="2282478"/>
    <lineage>
        <taxon>Bacteria</taxon>
        <taxon>Bacillati</taxon>
        <taxon>Actinomycetota</taxon>
        <taxon>Thermoleophilia</taxon>
        <taxon>Solirubrobacterales</taxon>
        <taxon>Solirubrobacteraceae</taxon>
        <taxon>Solirubrobacter</taxon>
    </lineage>
</organism>
<gene>
    <name evidence="2" type="ORF">OJ962_04425</name>
</gene>
<dbReference type="EMBL" id="JAPCID010000006">
    <property type="protein sequence ID" value="MDA0136732.1"/>
    <property type="molecule type" value="Genomic_DNA"/>
</dbReference>
<feature type="signal peptide" evidence="1">
    <location>
        <begin position="1"/>
        <end position="25"/>
    </location>
</feature>
<comment type="caution">
    <text evidence="2">The sequence shown here is derived from an EMBL/GenBank/DDBJ whole genome shotgun (WGS) entry which is preliminary data.</text>
</comment>
<proteinExistence type="predicted"/>
<evidence type="ECO:0000313" key="2">
    <source>
        <dbReference type="EMBL" id="MDA0136732.1"/>
    </source>
</evidence>